<dbReference type="Pfam" id="PF01883">
    <property type="entry name" value="FeS_assembly_P"/>
    <property type="match status" value="1"/>
</dbReference>
<feature type="domain" description="MIP18 family-like" evidence="2">
    <location>
        <begin position="31"/>
        <end position="101"/>
    </location>
</feature>
<dbReference type="EMBL" id="JACHGY010000001">
    <property type="protein sequence ID" value="MBB6429874.1"/>
    <property type="molecule type" value="Genomic_DNA"/>
</dbReference>
<dbReference type="InterPro" id="IPR034904">
    <property type="entry name" value="FSCA_dom_sf"/>
</dbReference>
<dbReference type="Gene3D" id="3.30.300.130">
    <property type="entry name" value="Fe-S cluster assembly (FSCA)"/>
    <property type="match status" value="1"/>
</dbReference>
<dbReference type="Proteomes" id="UP000541810">
    <property type="component" value="Unassembled WGS sequence"/>
</dbReference>
<organism evidence="3 4">
    <name type="scientific">Algisphaera agarilytica</name>
    <dbReference type="NCBI Taxonomy" id="1385975"/>
    <lineage>
        <taxon>Bacteria</taxon>
        <taxon>Pseudomonadati</taxon>
        <taxon>Planctomycetota</taxon>
        <taxon>Phycisphaerae</taxon>
        <taxon>Phycisphaerales</taxon>
        <taxon>Phycisphaeraceae</taxon>
        <taxon>Algisphaera</taxon>
    </lineage>
</organism>
<name>A0A7X0H603_9BACT</name>
<protein>
    <submittedName>
        <fullName evidence="3">FeS assembly SUF system protein</fullName>
    </submittedName>
</protein>
<feature type="region of interest" description="Disordered" evidence="1">
    <location>
        <begin position="1"/>
        <end position="23"/>
    </location>
</feature>
<reference evidence="3 4" key="1">
    <citation type="submission" date="2020-08" db="EMBL/GenBank/DDBJ databases">
        <title>Genomic Encyclopedia of Type Strains, Phase IV (KMG-IV): sequencing the most valuable type-strain genomes for metagenomic binning, comparative biology and taxonomic classification.</title>
        <authorList>
            <person name="Goeker M."/>
        </authorList>
    </citation>
    <scope>NUCLEOTIDE SEQUENCE [LARGE SCALE GENOMIC DNA]</scope>
    <source>
        <strain evidence="3 4">DSM 103725</strain>
    </source>
</reference>
<dbReference type="InterPro" id="IPR002744">
    <property type="entry name" value="MIP18-like"/>
</dbReference>
<evidence type="ECO:0000256" key="1">
    <source>
        <dbReference type="SAM" id="MobiDB-lite"/>
    </source>
</evidence>
<evidence type="ECO:0000259" key="2">
    <source>
        <dbReference type="Pfam" id="PF01883"/>
    </source>
</evidence>
<proteinExistence type="predicted"/>
<sequence>MESIRVFDSSGGGRPRVAATETPNADTVEGQIIEAIKQVYDPEIPVNLYDLGLIYSIDITERHAEIRMTLTSPACPEAGTLPRLVQGAAETVDAIDSANVELVWEPRWSKDMMCDEAQLELGLL</sequence>
<dbReference type="PANTHER" id="PTHR42831">
    <property type="entry name" value="FE-S PROTEIN MATURATION AUXILIARY FACTOR YITW"/>
    <property type="match status" value="1"/>
</dbReference>
<keyword evidence="4" id="KW-1185">Reference proteome</keyword>
<evidence type="ECO:0000313" key="3">
    <source>
        <dbReference type="EMBL" id="MBB6429874.1"/>
    </source>
</evidence>
<dbReference type="SUPFAM" id="SSF117916">
    <property type="entry name" value="Fe-S cluster assembly (FSCA) domain-like"/>
    <property type="match status" value="1"/>
</dbReference>
<gene>
    <name evidence="3" type="ORF">HNQ40_001680</name>
</gene>
<dbReference type="PANTHER" id="PTHR42831:SF1">
    <property type="entry name" value="FE-S PROTEIN MATURATION AUXILIARY FACTOR YITW"/>
    <property type="match status" value="1"/>
</dbReference>
<dbReference type="RefSeq" id="WP_184677433.1">
    <property type="nucleotide sequence ID" value="NZ_JACHGY010000001.1"/>
</dbReference>
<dbReference type="AlphaFoldDB" id="A0A7X0H603"/>
<dbReference type="InterPro" id="IPR052339">
    <property type="entry name" value="Fe-S_Maturation_MIP18"/>
</dbReference>
<evidence type="ECO:0000313" key="4">
    <source>
        <dbReference type="Proteomes" id="UP000541810"/>
    </source>
</evidence>
<comment type="caution">
    <text evidence="3">The sequence shown here is derived from an EMBL/GenBank/DDBJ whole genome shotgun (WGS) entry which is preliminary data.</text>
</comment>
<accession>A0A7X0H603</accession>